<sequence length="198" mass="22002">MLQGNEIMGLVLAGGQSRRMGTDKGKLEYHNKPQREYLYEELKTLCSGVFLSIRPEQASEIPEGMDFILDENVFKGPFNGLLSAHHAYPEAAWLVVACDLPLVDKKVLQYLIERRDPGAMATAFATHKSGLPEPLAAIWEPLGLKTAETYMQTSESSCPRKFLINGNTALVFPEDDLWLSNANEPGEYADILSQLNSK</sequence>
<evidence type="ECO:0000256" key="7">
    <source>
        <dbReference type="ARBA" id="ARBA00023150"/>
    </source>
</evidence>
<comment type="similarity">
    <text evidence="8">Belongs to the MobA family.</text>
</comment>
<dbReference type="EMBL" id="JAUDUY010000004">
    <property type="protein sequence ID" value="MDM9631747.1"/>
    <property type="molecule type" value="Genomic_DNA"/>
</dbReference>
<evidence type="ECO:0000256" key="3">
    <source>
        <dbReference type="ARBA" id="ARBA00022723"/>
    </source>
</evidence>
<feature type="domain" description="MobA-like NTP transferase" evidence="9">
    <location>
        <begin position="9"/>
        <end position="142"/>
    </location>
</feature>
<comment type="subcellular location">
    <subcellularLocation>
        <location evidence="8">Cytoplasm</location>
    </subcellularLocation>
</comment>
<dbReference type="HAMAP" id="MF_00316">
    <property type="entry name" value="MobA"/>
    <property type="match status" value="1"/>
</dbReference>
<feature type="binding site" evidence="8">
    <location>
        <position position="24"/>
    </location>
    <ligand>
        <name>GTP</name>
        <dbReference type="ChEBI" id="CHEBI:37565"/>
    </ligand>
</feature>
<dbReference type="RefSeq" id="WP_289725111.1">
    <property type="nucleotide sequence ID" value="NZ_JAUDUY010000004.1"/>
</dbReference>
<feature type="binding site" evidence="8">
    <location>
        <position position="70"/>
    </location>
    <ligand>
        <name>GTP</name>
        <dbReference type="ChEBI" id="CHEBI:37565"/>
    </ligand>
</feature>
<keyword evidence="11" id="KW-1185">Reference proteome</keyword>
<evidence type="ECO:0000256" key="2">
    <source>
        <dbReference type="ARBA" id="ARBA00022679"/>
    </source>
</evidence>
<evidence type="ECO:0000256" key="4">
    <source>
        <dbReference type="ARBA" id="ARBA00022741"/>
    </source>
</evidence>
<accession>A0ABT7WFQ4</accession>
<gene>
    <name evidence="8" type="primary">mobA</name>
    <name evidence="10" type="ORF">QU605_09710</name>
</gene>
<dbReference type="InterPro" id="IPR025877">
    <property type="entry name" value="MobA-like_NTP_Trfase"/>
</dbReference>
<dbReference type="PANTHER" id="PTHR19136:SF81">
    <property type="entry name" value="MOLYBDENUM COFACTOR GUANYLYLTRANSFERASE"/>
    <property type="match status" value="1"/>
</dbReference>
<keyword evidence="1 8" id="KW-0963">Cytoplasm</keyword>
<keyword evidence="3 8" id="KW-0479">Metal-binding</keyword>
<feature type="binding site" evidence="8">
    <location>
        <begin position="12"/>
        <end position="14"/>
    </location>
    <ligand>
        <name>GTP</name>
        <dbReference type="ChEBI" id="CHEBI:37565"/>
    </ligand>
</feature>
<dbReference type="PANTHER" id="PTHR19136">
    <property type="entry name" value="MOLYBDENUM COFACTOR GUANYLYLTRANSFERASE"/>
    <property type="match status" value="1"/>
</dbReference>
<feature type="binding site" evidence="8">
    <location>
        <position position="99"/>
    </location>
    <ligand>
        <name>GTP</name>
        <dbReference type="ChEBI" id="CHEBI:37565"/>
    </ligand>
</feature>
<dbReference type="EC" id="2.7.7.77" evidence="8"/>
<proteinExistence type="inferred from homology"/>
<keyword evidence="6 8" id="KW-0342">GTP-binding</keyword>
<feature type="binding site" evidence="8">
    <location>
        <position position="99"/>
    </location>
    <ligand>
        <name>Mg(2+)</name>
        <dbReference type="ChEBI" id="CHEBI:18420"/>
    </ligand>
</feature>
<comment type="catalytic activity">
    <reaction evidence="8">
        <text>Mo-molybdopterin + GTP + H(+) = Mo-molybdopterin guanine dinucleotide + diphosphate</text>
        <dbReference type="Rhea" id="RHEA:34243"/>
        <dbReference type="ChEBI" id="CHEBI:15378"/>
        <dbReference type="ChEBI" id="CHEBI:33019"/>
        <dbReference type="ChEBI" id="CHEBI:37565"/>
        <dbReference type="ChEBI" id="CHEBI:71302"/>
        <dbReference type="ChEBI" id="CHEBI:71310"/>
        <dbReference type="EC" id="2.7.7.77"/>
    </reaction>
</comment>
<protein>
    <recommendedName>
        <fullName evidence="8">Probable molybdenum cofactor guanylyltransferase</fullName>
        <shortName evidence="8">MoCo guanylyltransferase</shortName>
        <ecNumber evidence="8">2.7.7.77</ecNumber>
    </recommendedName>
    <alternativeName>
        <fullName evidence="8">GTP:molybdopterin guanylyltransferase</fullName>
    </alternativeName>
    <alternativeName>
        <fullName evidence="8">Mo-MPT guanylyltransferase</fullName>
    </alternativeName>
    <alternativeName>
        <fullName evidence="8">Molybdopterin guanylyltransferase</fullName>
    </alternativeName>
    <alternativeName>
        <fullName evidence="8">Molybdopterin-guanine dinucleotide synthase</fullName>
        <shortName evidence="8">MGD synthase</shortName>
    </alternativeName>
</protein>
<comment type="caution">
    <text evidence="10">The sequence shown here is derived from an EMBL/GenBank/DDBJ whole genome shotgun (WGS) entry which is preliminary data.</text>
</comment>
<keyword evidence="7 8" id="KW-0501">Molybdenum cofactor biosynthesis</keyword>
<dbReference type="Proteomes" id="UP001174839">
    <property type="component" value="Unassembled WGS sequence"/>
</dbReference>
<evidence type="ECO:0000313" key="11">
    <source>
        <dbReference type="Proteomes" id="UP001174839"/>
    </source>
</evidence>
<dbReference type="SUPFAM" id="SSF53448">
    <property type="entry name" value="Nucleotide-diphospho-sugar transferases"/>
    <property type="match status" value="1"/>
</dbReference>
<keyword evidence="4 8" id="KW-0547">Nucleotide-binding</keyword>
<dbReference type="InterPro" id="IPR029044">
    <property type="entry name" value="Nucleotide-diphossugar_trans"/>
</dbReference>
<dbReference type="Gene3D" id="3.90.550.10">
    <property type="entry name" value="Spore Coat Polysaccharide Biosynthesis Protein SpsA, Chain A"/>
    <property type="match status" value="1"/>
</dbReference>
<evidence type="ECO:0000256" key="1">
    <source>
        <dbReference type="ARBA" id="ARBA00022490"/>
    </source>
</evidence>
<dbReference type="InterPro" id="IPR013482">
    <property type="entry name" value="Molybde_CF_guanTrfase"/>
</dbReference>
<keyword evidence="2 8" id="KW-0808">Transferase</keyword>
<comment type="caution">
    <text evidence="8">Lacks conserved residue(s) required for the propagation of feature annotation.</text>
</comment>
<comment type="domain">
    <text evidence="8">The N-terminal domain determines nucleotide recognition and specific binding, while the C-terminal domain determines the specific binding to the target protein.</text>
</comment>
<comment type="cofactor">
    <cofactor evidence="8">
        <name>Mg(2+)</name>
        <dbReference type="ChEBI" id="CHEBI:18420"/>
    </cofactor>
</comment>
<comment type="function">
    <text evidence="8">Transfers a GMP moiety from GTP to Mo-molybdopterin (Mo-MPT) cofactor (Moco or molybdenum cofactor) to form Mo-molybdopterin guanine dinucleotide (Mo-MGD) cofactor.</text>
</comment>
<dbReference type="GO" id="GO:0016740">
    <property type="term" value="F:transferase activity"/>
    <property type="evidence" value="ECO:0007669"/>
    <property type="project" value="UniProtKB-KW"/>
</dbReference>
<organism evidence="10 11">
    <name type="scientific">Robiginitalea aurantiaca</name>
    <dbReference type="NCBI Taxonomy" id="3056915"/>
    <lineage>
        <taxon>Bacteria</taxon>
        <taxon>Pseudomonadati</taxon>
        <taxon>Bacteroidota</taxon>
        <taxon>Flavobacteriia</taxon>
        <taxon>Flavobacteriales</taxon>
        <taxon>Flavobacteriaceae</taxon>
        <taxon>Robiginitalea</taxon>
    </lineage>
</organism>
<evidence type="ECO:0000313" key="10">
    <source>
        <dbReference type="EMBL" id="MDM9631747.1"/>
    </source>
</evidence>
<keyword evidence="5 8" id="KW-0460">Magnesium</keyword>
<name>A0ABT7WFQ4_9FLAO</name>
<evidence type="ECO:0000256" key="6">
    <source>
        <dbReference type="ARBA" id="ARBA00023134"/>
    </source>
</evidence>
<reference evidence="10" key="1">
    <citation type="submission" date="2023-06" db="EMBL/GenBank/DDBJ databases">
        <title>Robiginitalea aurantiacus sp. nov. and Algoriphagus sediminis sp. nov., isolated from coastal sediment.</title>
        <authorList>
            <person name="Zhou Z.Y."/>
            <person name="An J."/>
            <person name="Jia Y.W."/>
            <person name="Du Z.J."/>
        </authorList>
    </citation>
    <scope>NUCLEOTIDE SEQUENCE</scope>
    <source>
        <strain evidence="10">M39</strain>
    </source>
</reference>
<evidence type="ECO:0000259" key="9">
    <source>
        <dbReference type="Pfam" id="PF12804"/>
    </source>
</evidence>
<evidence type="ECO:0000256" key="5">
    <source>
        <dbReference type="ARBA" id="ARBA00022842"/>
    </source>
</evidence>
<evidence type="ECO:0000256" key="8">
    <source>
        <dbReference type="HAMAP-Rule" id="MF_00316"/>
    </source>
</evidence>
<dbReference type="CDD" id="cd02503">
    <property type="entry name" value="MobA"/>
    <property type="match status" value="1"/>
</dbReference>
<dbReference type="Pfam" id="PF12804">
    <property type="entry name" value="NTP_transf_3"/>
    <property type="match status" value="1"/>
</dbReference>